<accession>A0A484Z496</accession>
<dbReference type="AlphaFoldDB" id="A0A484Z496"/>
<evidence type="ECO:0000313" key="2">
    <source>
        <dbReference type="Proteomes" id="UP000351155"/>
    </source>
</evidence>
<protein>
    <submittedName>
        <fullName evidence="1">Uncharacterized protein</fullName>
    </submittedName>
</protein>
<organism evidence="1 2">
    <name type="scientific">Enterobacter cancerogenus</name>
    <dbReference type="NCBI Taxonomy" id="69218"/>
    <lineage>
        <taxon>Bacteria</taxon>
        <taxon>Pseudomonadati</taxon>
        <taxon>Pseudomonadota</taxon>
        <taxon>Gammaproteobacteria</taxon>
        <taxon>Enterobacterales</taxon>
        <taxon>Enterobacteriaceae</taxon>
        <taxon>Enterobacter</taxon>
        <taxon>Enterobacter cloacae complex</taxon>
    </lineage>
</organism>
<dbReference type="EMBL" id="CAADIW010000057">
    <property type="protein sequence ID" value="VFS43302.1"/>
    <property type="molecule type" value="Genomic_DNA"/>
</dbReference>
<proteinExistence type="predicted"/>
<name>A0A484Z496_9ENTR</name>
<evidence type="ECO:0000313" key="1">
    <source>
        <dbReference type="EMBL" id="VFS43302.1"/>
    </source>
</evidence>
<sequence>MKSDYAKEIELISGPLEAAMDALASTLSANQEVVLHNLTRPGVLGCQNHQRPR</sequence>
<reference evidence="1 2" key="1">
    <citation type="submission" date="2019-03" db="EMBL/GenBank/DDBJ databases">
        <authorList>
            <consortium name="Pathogen Informatics"/>
        </authorList>
    </citation>
    <scope>NUCLEOTIDE SEQUENCE [LARGE SCALE GENOMIC DNA]</scope>
    <source>
        <strain evidence="1 2">NCTC12126</strain>
    </source>
</reference>
<dbReference type="Proteomes" id="UP000351155">
    <property type="component" value="Unassembled WGS sequence"/>
</dbReference>
<gene>
    <name evidence="1" type="ORF">NCTC12126_04771</name>
</gene>